<protein>
    <recommendedName>
        <fullName evidence="7">Mid2 domain-containing protein</fullName>
    </recommendedName>
</protein>
<feature type="compositionally biased region" description="Acidic residues" evidence="1">
    <location>
        <begin position="480"/>
        <end position="493"/>
    </location>
</feature>
<keyword evidence="2" id="KW-0812">Transmembrane</keyword>
<dbReference type="EMBL" id="ML143388">
    <property type="protein sequence ID" value="TBU34811.1"/>
    <property type="molecule type" value="Genomic_DNA"/>
</dbReference>
<dbReference type="Proteomes" id="UP000292082">
    <property type="component" value="Unassembled WGS sequence"/>
</dbReference>
<reference evidence="4 6" key="1">
    <citation type="submission" date="2019-01" db="EMBL/GenBank/DDBJ databases">
        <title>Draft genome sequences of three monokaryotic isolates of the white-rot basidiomycete fungus Dichomitus squalens.</title>
        <authorList>
            <consortium name="DOE Joint Genome Institute"/>
            <person name="Lopez S.C."/>
            <person name="Andreopoulos B."/>
            <person name="Pangilinan J."/>
            <person name="Lipzen A."/>
            <person name="Riley R."/>
            <person name="Ahrendt S."/>
            <person name="Ng V."/>
            <person name="Barry K."/>
            <person name="Daum C."/>
            <person name="Grigoriev I.V."/>
            <person name="Hilden K.S."/>
            <person name="Makela M.R."/>
            <person name="de Vries R.P."/>
        </authorList>
    </citation>
    <scope>NUCLEOTIDE SEQUENCE [LARGE SCALE GENOMIC DNA]</scope>
    <source>
        <strain evidence="5 6">CBS 464.89</strain>
        <strain evidence="4">OM18370.1</strain>
    </source>
</reference>
<dbReference type="CDD" id="cd12087">
    <property type="entry name" value="TM_EGFR-like"/>
    <property type="match status" value="1"/>
</dbReference>
<dbReference type="Proteomes" id="UP000292957">
    <property type="component" value="Unassembled WGS sequence"/>
</dbReference>
<organism evidence="4">
    <name type="scientific">Dichomitus squalens</name>
    <dbReference type="NCBI Taxonomy" id="114155"/>
    <lineage>
        <taxon>Eukaryota</taxon>
        <taxon>Fungi</taxon>
        <taxon>Dikarya</taxon>
        <taxon>Basidiomycota</taxon>
        <taxon>Agaricomycotina</taxon>
        <taxon>Agaricomycetes</taxon>
        <taxon>Polyporales</taxon>
        <taxon>Polyporaceae</taxon>
        <taxon>Dichomitus</taxon>
    </lineage>
</organism>
<dbReference type="OMA" id="CIDDSSP"/>
<feature type="region of interest" description="Disordered" evidence="1">
    <location>
        <begin position="383"/>
        <end position="402"/>
    </location>
</feature>
<feature type="chain" id="PRO_5040684240" description="Mid2 domain-containing protein" evidence="3">
    <location>
        <begin position="24"/>
        <end position="533"/>
    </location>
</feature>
<dbReference type="OrthoDB" id="2591431at2759"/>
<keyword evidence="2" id="KW-0472">Membrane</keyword>
<evidence type="ECO:0000313" key="4">
    <source>
        <dbReference type="EMBL" id="TBU34811.1"/>
    </source>
</evidence>
<name>A0A4Q9N6N0_9APHY</name>
<keyword evidence="3" id="KW-0732">Signal</keyword>
<evidence type="ECO:0000256" key="3">
    <source>
        <dbReference type="SAM" id="SignalP"/>
    </source>
</evidence>
<dbReference type="STRING" id="114155.A0A4Q9N6N0"/>
<feature type="region of interest" description="Disordered" evidence="1">
    <location>
        <begin position="479"/>
        <end position="533"/>
    </location>
</feature>
<evidence type="ECO:0008006" key="7">
    <source>
        <dbReference type="Google" id="ProtNLM"/>
    </source>
</evidence>
<sequence length="533" mass="55148">MWKIPSSLIPSLLLLWPLQQVYAANFTFTYGPGTQCDDFQVSWQGGVAPFSLTLVPSYGTPQTLPIPTNAFSNNKGTFATTLLFPKGNQIMAIMSDSTGFASGGVSPVITVGASLSGNKCNTTDPGTDFTYETPLALAQCSTYTFSGYSLGAVQPIVIKGVIPGGSSFVLNPPQGDSFDWIVDIKAGTTVSFIMTDAKGRQGGASQFLPVALSADATCLDKSSPASVSNAPSLTSSTHSATQTKSTKPTQSGSQPSASATATASPDPTTTSNGGTIAAAIVGTIVALLVLGTLFWFYLRRRNGGTSMFKGTFGRRFQKKDVDLMKSDSNLPPPASLSPYPLYHAGEAASDVFTPNSTSSLIMGRPSDVGSAFGAASTVNFARPPNSTSSHFPPSARPDTMHDGSLFGAESAYGGVAASGYGSSGYGYGTAAAAAAAAPRPEGSILSWDQSLTSSAARRKAEQAGVSAYQPPARFILHTDLEDDIPPPPEDEVIELPPQYTERRAPPPPGSGGSRVSASSPGLAYRDSHGSQPS</sequence>
<accession>A0A4Q9N6N0</accession>
<gene>
    <name evidence="5" type="ORF">BD310DRAFT_808180</name>
    <name evidence="4" type="ORF">BD311DRAFT_649600</name>
</gene>
<feature type="transmembrane region" description="Helical" evidence="2">
    <location>
        <begin position="276"/>
        <end position="298"/>
    </location>
</feature>
<evidence type="ECO:0000313" key="5">
    <source>
        <dbReference type="EMBL" id="TBU63844.1"/>
    </source>
</evidence>
<dbReference type="AlphaFoldDB" id="A0A4Q9N6N0"/>
<feature type="region of interest" description="Disordered" evidence="1">
    <location>
        <begin position="225"/>
        <end position="270"/>
    </location>
</feature>
<feature type="signal peptide" evidence="3">
    <location>
        <begin position="1"/>
        <end position="23"/>
    </location>
</feature>
<feature type="compositionally biased region" description="Low complexity" evidence="1">
    <location>
        <begin position="248"/>
        <end position="270"/>
    </location>
</feature>
<evidence type="ECO:0000256" key="1">
    <source>
        <dbReference type="SAM" id="MobiDB-lite"/>
    </source>
</evidence>
<evidence type="ECO:0000256" key="2">
    <source>
        <dbReference type="SAM" id="Phobius"/>
    </source>
</evidence>
<evidence type="ECO:0000313" key="6">
    <source>
        <dbReference type="Proteomes" id="UP000292082"/>
    </source>
</evidence>
<keyword evidence="6" id="KW-1185">Reference proteome</keyword>
<keyword evidence="2" id="KW-1133">Transmembrane helix</keyword>
<proteinExistence type="predicted"/>
<feature type="compositionally biased region" description="Polar residues" evidence="1">
    <location>
        <begin position="225"/>
        <end position="247"/>
    </location>
</feature>
<dbReference type="EMBL" id="ML145088">
    <property type="protein sequence ID" value="TBU63844.1"/>
    <property type="molecule type" value="Genomic_DNA"/>
</dbReference>